<keyword evidence="6" id="KW-0472">Membrane</keyword>
<dbReference type="PANTHER" id="PTHR37316">
    <property type="entry name" value="TEICHOIC ACID GLYCEROL-PHOSPHATE PRIMASE"/>
    <property type="match status" value="1"/>
</dbReference>
<reference evidence="8 10" key="2">
    <citation type="submission" date="2019-08" db="EMBL/GenBank/DDBJ databases">
        <title>Complete genome sequences of Francisella adeliensis (FSC1325 and FSC1326).</title>
        <authorList>
            <person name="Ohrman C."/>
            <person name="Uneklint I."/>
            <person name="Vallesi A."/>
            <person name="Karlsson L."/>
            <person name="Sjodin A."/>
        </authorList>
    </citation>
    <scope>NUCLEOTIDE SEQUENCE [LARGE SCALE GENOMIC DNA]</scope>
    <source>
        <strain evidence="8 10">FSC1325</strain>
    </source>
</reference>
<evidence type="ECO:0008006" key="11">
    <source>
        <dbReference type="Google" id="ProtNLM"/>
    </source>
</evidence>
<comment type="similarity">
    <text evidence="2">Belongs to the CDP-glycerol glycerophosphotransferase family.</text>
</comment>
<evidence type="ECO:0000256" key="6">
    <source>
        <dbReference type="ARBA" id="ARBA00023136"/>
    </source>
</evidence>
<dbReference type="AlphaFoldDB" id="A0A2Z4XXS4"/>
<dbReference type="GO" id="GO:0005886">
    <property type="term" value="C:plasma membrane"/>
    <property type="evidence" value="ECO:0007669"/>
    <property type="project" value="UniProtKB-SubCell"/>
</dbReference>
<proteinExistence type="inferred from homology"/>
<evidence type="ECO:0000256" key="3">
    <source>
        <dbReference type="ARBA" id="ARBA00022475"/>
    </source>
</evidence>
<organism evidence="7 9">
    <name type="scientific">Francisella adeliensis</name>
    <dbReference type="NCBI Taxonomy" id="2007306"/>
    <lineage>
        <taxon>Bacteria</taxon>
        <taxon>Pseudomonadati</taxon>
        <taxon>Pseudomonadota</taxon>
        <taxon>Gammaproteobacteria</taxon>
        <taxon>Thiotrichales</taxon>
        <taxon>Francisellaceae</taxon>
        <taxon>Francisella</taxon>
    </lineage>
</organism>
<dbReference type="InterPro" id="IPR051612">
    <property type="entry name" value="Teichoic_Acid_Biosynth"/>
</dbReference>
<evidence type="ECO:0000256" key="4">
    <source>
        <dbReference type="ARBA" id="ARBA00022679"/>
    </source>
</evidence>
<dbReference type="InterPro" id="IPR043148">
    <property type="entry name" value="TagF_C"/>
</dbReference>
<dbReference type="Proteomes" id="UP000251120">
    <property type="component" value="Chromosome"/>
</dbReference>
<evidence type="ECO:0000256" key="2">
    <source>
        <dbReference type="ARBA" id="ARBA00010488"/>
    </source>
</evidence>
<dbReference type="GO" id="GO:0047355">
    <property type="term" value="F:CDP-glycerol glycerophosphotransferase activity"/>
    <property type="evidence" value="ECO:0007669"/>
    <property type="project" value="InterPro"/>
</dbReference>
<keyword evidence="5" id="KW-0777">Teichoic acid biosynthesis</keyword>
<dbReference type="InterPro" id="IPR043149">
    <property type="entry name" value="TagF_N"/>
</dbReference>
<dbReference type="Gene3D" id="3.40.50.12580">
    <property type="match status" value="1"/>
</dbReference>
<evidence type="ECO:0000313" key="9">
    <source>
        <dbReference type="Proteomes" id="UP000251120"/>
    </source>
</evidence>
<evidence type="ECO:0000313" key="8">
    <source>
        <dbReference type="EMBL" id="QIW11931.1"/>
    </source>
</evidence>
<sequence length="420" mass="49128">MKYSIIILIKKIVRKILSISKRKLLKASNLFLAIIDKQVLKKDNYWIFPVYFIGEGHLSDNMLAIFEAVKNDPKIKKIILTKNIPIDVTGKNIKVLPMRSLRAVYYLLCSNLILVQHSVWLDLKQSYFQINKPLKRNIINLWHGIPIKHIGSQNINDPMPWRKYPRVVNEMERTYIITSSDTDLQNMASAFNDIPKMNFWITGLPRNDFLLMAEQKLPQIFKNEINLLKKILGGKKMIIYAPTYHEKNVGGEHYSFARDELDKLNNFLMVNDMMLGVRYHPYLPPDNYSYLFDYSNITDMSSEIISDIRVLIRDAAIVITDYSSLFIDACYINKKCISFAYDLNHYKTTQRGFFYSLEDVFPGPVCRSFEELMISLSKTISDCDEYNQLNKTKELFFKYIDLDNTNRVVNKIKMVCHINS</sequence>
<keyword evidence="3" id="KW-1003">Cell membrane</keyword>
<dbReference type="Pfam" id="PF04464">
    <property type="entry name" value="Glyphos_transf"/>
    <property type="match status" value="1"/>
</dbReference>
<dbReference type="SUPFAM" id="SSF53756">
    <property type="entry name" value="UDP-Glycosyltransferase/glycogen phosphorylase"/>
    <property type="match status" value="1"/>
</dbReference>
<dbReference type="Proteomes" id="UP000681131">
    <property type="component" value="Chromosome"/>
</dbReference>
<evidence type="ECO:0000313" key="7">
    <source>
        <dbReference type="EMBL" id="AXA33697.1"/>
    </source>
</evidence>
<comment type="subcellular location">
    <subcellularLocation>
        <location evidence="1">Cell membrane</location>
        <topology evidence="1">Peripheral membrane protein</topology>
    </subcellularLocation>
</comment>
<name>A0A2Z4XXS4_9GAMM</name>
<dbReference type="Gene3D" id="3.40.50.11820">
    <property type="match status" value="1"/>
</dbReference>
<evidence type="ECO:0000256" key="5">
    <source>
        <dbReference type="ARBA" id="ARBA00022944"/>
    </source>
</evidence>
<evidence type="ECO:0000256" key="1">
    <source>
        <dbReference type="ARBA" id="ARBA00004202"/>
    </source>
</evidence>
<protein>
    <recommendedName>
        <fullName evidence="11">Teichoic acid biosynthesis protein B</fullName>
    </recommendedName>
</protein>
<dbReference type="RefSeq" id="WP_112869871.1">
    <property type="nucleotide sequence ID" value="NZ_CP021781.1"/>
</dbReference>
<dbReference type="PANTHER" id="PTHR37316:SF3">
    <property type="entry name" value="TEICHOIC ACID GLYCEROL-PHOSPHATE TRANSFERASE"/>
    <property type="match status" value="1"/>
</dbReference>
<dbReference type="OrthoDB" id="5608566at2"/>
<reference evidence="7 9" key="1">
    <citation type="submission" date="2017-06" db="EMBL/GenBank/DDBJ databases">
        <title>Complete genome of Francisella adeliensis.</title>
        <authorList>
            <person name="Vallesi A."/>
            <person name="Sjodin A."/>
        </authorList>
    </citation>
    <scope>NUCLEOTIDE SEQUENCE [LARGE SCALE GENOMIC DNA]</scope>
    <source>
        <strain evidence="7 9">FDC440</strain>
    </source>
</reference>
<dbReference type="InterPro" id="IPR007554">
    <property type="entry name" value="Glycerophosphate_synth"/>
</dbReference>
<accession>A0A2Z4XXS4</accession>
<evidence type="ECO:0000313" key="10">
    <source>
        <dbReference type="Proteomes" id="UP000681131"/>
    </source>
</evidence>
<dbReference type="EMBL" id="CP043424">
    <property type="protein sequence ID" value="QIW11931.1"/>
    <property type="molecule type" value="Genomic_DNA"/>
</dbReference>
<keyword evidence="10" id="KW-1185">Reference proteome</keyword>
<dbReference type="GO" id="GO:0019350">
    <property type="term" value="P:teichoic acid biosynthetic process"/>
    <property type="evidence" value="ECO:0007669"/>
    <property type="project" value="UniProtKB-KW"/>
</dbReference>
<dbReference type="EMBL" id="CP021781">
    <property type="protein sequence ID" value="AXA33697.1"/>
    <property type="molecule type" value="Genomic_DNA"/>
</dbReference>
<gene>
    <name evidence="7" type="ORF">CDH04_04395</name>
    <name evidence="8" type="ORF">FZC43_04400</name>
</gene>
<dbReference type="KEGG" id="fad:CDH04_04395"/>
<keyword evidence="4" id="KW-0808">Transferase</keyword>